<evidence type="ECO:0000259" key="5">
    <source>
        <dbReference type="Pfam" id="PF09331"/>
    </source>
</evidence>
<dbReference type="GO" id="GO:0006508">
    <property type="term" value="P:proteolysis"/>
    <property type="evidence" value="ECO:0007669"/>
    <property type="project" value="UniProtKB-KW"/>
</dbReference>
<dbReference type="PANTHER" id="PTHR48449">
    <property type="entry name" value="DUF1985 DOMAIN-CONTAINING PROTEIN"/>
    <property type="match status" value="1"/>
</dbReference>
<dbReference type="AlphaFoldDB" id="A0A6L2KXE0"/>
<dbReference type="Pfam" id="PF02902">
    <property type="entry name" value="Peptidase_C48"/>
    <property type="match status" value="1"/>
</dbReference>
<feature type="domain" description="Ubiquitin-like protease family profile" evidence="4">
    <location>
        <begin position="511"/>
        <end position="593"/>
    </location>
</feature>
<dbReference type="Pfam" id="PF09331">
    <property type="entry name" value="DUF1985"/>
    <property type="match status" value="1"/>
</dbReference>
<reference evidence="6" key="1">
    <citation type="journal article" date="2019" name="Sci. Rep.">
        <title>Draft genome of Tanacetum cinerariifolium, the natural source of mosquito coil.</title>
        <authorList>
            <person name="Yamashiro T."/>
            <person name="Shiraishi A."/>
            <person name="Satake H."/>
            <person name="Nakayama K."/>
        </authorList>
    </citation>
    <scope>NUCLEOTIDE SEQUENCE</scope>
</reference>
<dbReference type="PANTHER" id="PTHR48449:SF1">
    <property type="entry name" value="DUF1985 DOMAIN-CONTAINING PROTEIN"/>
    <property type="match status" value="1"/>
</dbReference>
<evidence type="ECO:0000259" key="4">
    <source>
        <dbReference type="Pfam" id="PF02902"/>
    </source>
</evidence>
<dbReference type="Gene3D" id="3.40.395.10">
    <property type="entry name" value="Adenoviral Proteinase, Chain A"/>
    <property type="match status" value="1"/>
</dbReference>
<evidence type="ECO:0000313" key="6">
    <source>
        <dbReference type="EMBL" id="GEU54331.1"/>
    </source>
</evidence>
<feature type="domain" description="DUF1985" evidence="5">
    <location>
        <begin position="4"/>
        <end position="109"/>
    </location>
</feature>
<dbReference type="InterPro" id="IPR015410">
    <property type="entry name" value="DUF1985"/>
</dbReference>
<dbReference type="GO" id="GO:0008234">
    <property type="term" value="F:cysteine-type peptidase activity"/>
    <property type="evidence" value="ECO:0007669"/>
    <property type="project" value="InterPro"/>
</dbReference>
<evidence type="ECO:0000256" key="1">
    <source>
        <dbReference type="ARBA" id="ARBA00005234"/>
    </source>
</evidence>
<keyword evidence="3" id="KW-0378">Hydrolase</keyword>
<gene>
    <name evidence="6" type="ORF">Tci_026309</name>
</gene>
<comment type="similarity">
    <text evidence="1">Belongs to the peptidase C48 family.</text>
</comment>
<dbReference type="InterPro" id="IPR038765">
    <property type="entry name" value="Papain-like_cys_pep_sf"/>
</dbReference>
<dbReference type="InterPro" id="IPR003653">
    <property type="entry name" value="Peptidase_C48_C"/>
</dbReference>
<dbReference type="SUPFAM" id="SSF54001">
    <property type="entry name" value="Cysteine proteinases"/>
    <property type="match status" value="1"/>
</dbReference>
<sequence length="614" mass="71548">MLREDFCLLTGFRFGKVNLDPDDEDHYEFRMRVFPKIENLKGEHLLELVNKDVKFAKLDDEDDVRICLLLALDFLFMGHELRHVVSKPIVNLLDDFYKWDAFPWGEYMWSFFHKRDYNVAVTRQKFHLEKLASNPKYEANYVLYGFVFPLKVTYSIPDLRSATKGSSKGKIFHTRVRTEVRHETDNLSKNAPDCGLDQQSMGGISQCMNVDEPYKNWNDVSDNFHANGLDHKSVEGKSFVVDSPQFKVKDNEEACHFDFCLSTQQVRELINDFFHTPFVQVQDDVNVNSVVKEEIVKDDVNVNSLVKEDIEKDDVHKFPGKAYLSPYIQPSSTEVKCRKRRREIKLEKDMTFQDVTRSSTAPKRTMTVPEEVNALFRDKNRMEIREPNVDCAMASPYLCDILSRFQYPLYYTDGVKYGVPWFANNVQKVKEKTRKGQNRIKTGQKREACRSQEKFKAVAVDKGSKTEENAKRMVENAYTDMTFQDVTRSSTAPKRTMTVPEEVNALFRDKNRMEMREPNADCAMASPYLCDMLSRFQYPLYYTDGVKYGVPWFANNVQKVYFPINKKDSHWVLGELHISSGLITIYDSLGCPPNGIETRLFWLDLREKLQFQIP</sequence>
<protein>
    <submittedName>
        <fullName evidence="6">Phospholipase-like protein</fullName>
    </submittedName>
</protein>
<proteinExistence type="inferred from homology"/>
<comment type="caution">
    <text evidence="6">The sequence shown here is derived from an EMBL/GenBank/DDBJ whole genome shotgun (WGS) entry which is preliminary data.</text>
</comment>
<keyword evidence="2" id="KW-0645">Protease</keyword>
<evidence type="ECO:0000256" key="3">
    <source>
        <dbReference type="ARBA" id="ARBA00022801"/>
    </source>
</evidence>
<name>A0A6L2KXE0_TANCI</name>
<organism evidence="6">
    <name type="scientific">Tanacetum cinerariifolium</name>
    <name type="common">Dalmatian daisy</name>
    <name type="synonym">Chrysanthemum cinerariifolium</name>
    <dbReference type="NCBI Taxonomy" id="118510"/>
    <lineage>
        <taxon>Eukaryota</taxon>
        <taxon>Viridiplantae</taxon>
        <taxon>Streptophyta</taxon>
        <taxon>Embryophyta</taxon>
        <taxon>Tracheophyta</taxon>
        <taxon>Spermatophyta</taxon>
        <taxon>Magnoliopsida</taxon>
        <taxon>eudicotyledons</taxon>
        <taxon>Gunneridae</taxon>
        <taxon>Pentapetalae</taxon>
        <taxon>asterids</taxon>
        <taxon>campanulids</taxon>
        <taxon>Asterales</taxon>
        <taxon>Asteraceae</taxon>
        <taxon>Asteroideae</taxon>
        <taxon>Anthemideae</taxon>
        <taxon>Anthemidinae</taxon>
        <taxon>Tanacetum</taxon>
    </lineage>
</organism>
<accession>A0A6L2KXE0</accession>
<dbReference type="EMBL" id="BKCJ010003315">
    <property type="protein sequence ID" value="GEU54331.1"/>
    <property type="molecule type" value="Genomic_DNA"/>
</dbReference>
<evidence type="ECO:0000256" key="2">
    <source>
        <dbReference type="ARBA" id="ARBA00022670"/>
    </source>
</evidence>